<organism evidence="1 2">
    <name type="scientific">Glomerella acutata</name>
    <name type="common">Colletotrichum acutatum</name>
    <dbReference type="NCBI Taxonomy" id="27357"/>
    <lineage>
        <taxon>Eukaryota</taxon>
        <taxon>Fungi</taxon>
        <taxon>Dikarya</taxon>
        <taxon>Ascomycota</taxon>
        <taxon>Pezizomycotina</taxon>
        <taxon>Sordariomycetes</taxon>
        <taxon>Hypocreomycetidae</taxon>
        <taxon>Glomerellales</taxon>
        <taxon>Glomerellaceae</taxon>
        <taxon>Colletotrichum</taxon>
        <taxon>Colletotrichum acutatum species complex</taxon>
    </lineage>
</organism>
<protein>
    <submittedName>
        <fullName evidence="1">Uncharacterized protein</fullName>
    </submittedName>
</protein>
<reference evidence="1" key="1">
    <citation type="submission" date="2021-12" db="EMBL/GenBank/DDBJ databases">
        <title>Comparative genomics, transcriptomics and evolutionary studies reveal genomic signatures of adaptation to plant cell wall in hemibiotrophic fungi.</title>
        <authorList>
            <consortium name="DOE Joint Genome Institute"/>
            <person name="Baroncelli R."/>
            <person name="Diaz J.F."/>
            <person name="Benocci T."/>
            <person name="Peng M."/>
            <person name="Battaglia E."/>
            <person name="Haridas S."/>
            <person name="Andreopoulos W."/>
            <person name="Labutti K."/>
            <person name="Pangilinan J."/>
            <person name="Floch G.L."/>
            <person name="Makela M.R."/>
            <person name="Henrissat B."/>
            <person name="Grigoriev I.V."/>
            <person name="Crouch J.A."/>
            <person name="De Vries R.P."/>
            <person name="Sukno S.A."/>
            <person name="Thon M.R."/>
        </authorList>
    </citation>
    <scope>NUCLEOTIDE SEQUENCE</scope>
    <source>
        <strain evidence="1">CBS 112980</strain>
    </source>
</reference>
<dbReference type="RefSeq" id="XP_060368800.1">
    <property type="nucleotide sequence ID" value="XM_060512793.1"/>
</dbReference>
<comment type="caution">
    <text evidence="1">The sequence shown here is derived from an EMBL/GenBank/DDBJ whole genome shotgun (WGS) entry which is preliminary data.</text>
</comment>
<gene>
    <name evidence="1" type="ORF">BDZ83DRAFT_727777</name>
</gene>
<sequence length="153" mass="16874">MAGSFSERLLPRRGVLAEVETTAFDVEPHICHLVGLCCFETLLQQEGVRYRLPGRRELGMLRDFDAGLVSGPSSTRCIGPSATVESLCWSCIEHHNAVNCEEFVGRLFWCSAEFNGASSSLRVPGYVPEAPQSTASGRAIFLRATSREVYLFE</sequence>
<accession>A0AAD8XK14</accession>
<evidence type="ECO:0000313" key="1">
    <source>
        <dbReference type="EMBL" id="KAK1728745.1"/>
    </source>
</evidence>
<proteinExistence type="predicted"/>
<name>A0AAD8XK14_GLOAC</name>
<dbReference type="AlphaFoldDB" id="A0AAD8XK14"/>
<keyword evidence="2" id="KW-1185">Reference proteome</keyword>
<dbReference type="EMBL" id="JAHMHS010000015">
    <property type="protein sequence ID" value="KAK1728745.1"/>
    <property type="molecule type" value="Genomic_DNA"/>
</dbReference>
<evidence type="ECO:0000313" key="2">
    <source>
        <dbReference type="Proteomes" id="UP001244207"/>
    </source>
</evidence>
<dbReference type="Proteomes" id="UP001244207">
    <property type="component" value="Unassembled WGS sequence"/>
</dbReference>
<dbReference type="GeneID" id="85396691"/>